<reference evidence="4 5" key="2">
    <citation type="submission" date="2024-05" db="EMBL/GenBank/DDBJ databases">
        <authorList>
            <person name="Chen Y."/>
            <person name="Shah S."/>
            <person name="Dougan E. K."/>
            <person name="Thang M."/>
            <person name="Chan C."/>
        </authorList>
    </citation>
    <scope>NUCLEOTIDE SEQUENCE [LARGE SCALE GENOMIC DNA]</scope>
</reference>
<feature type="compositionally biased region" description="Basic and acidic residues" evidence="1">
    <location>
        <begin position="167"/>
        <end position="185"/>
    </location>
</feature>
<dbReference type="OrthoDB" id="10452602at2759"/>
<dbReference type="Proteomes" id="UP001152797">
    <property type="component" value="Unassembled WGS sequence"/>
</dbReference>
<evidence type="ECO:0000313" key="5">
    <source>
        <dbReference type="Proteomes" id="UP001152797"/>
    </source>
</evidence>
<dbReference type="Gene3D" id="1.10.287.110">
    <property type="entry name" value="DnaJ domain"/>
    <property type="match status" value="1"/>
</dbReference>
<protein>
    <submittedName>
        <fullName evidence="4">DnaJ-like subfamily B member 8</fullName>
    </submittedName>
</protein>
<evidence type="ECO:0000259" key="2">
    <source>
        <dbReference type="PROSITE" id="PS50076"/>
    </source>
</evidence>
<dbReference type="Pfam" id="PF00226">
    <property type="entry name" value="DnaJ"/>
    <property type="match status" value="1"/>
</dbReference>
<feature type="region of interest" description="Disordered" evidence="1">
    <location>
        <begin position="243"/>
        <end position="278"/>
    </location>
</feature>
<dbReference type="SUPFAM" id="SSF46565">
    <property type="entry name" value="Chaperone J-domain"/>
    <property type="match status" value="1"/>
</dbReference>
<sequence>MLSSAPCAQHVPWEYFGGSGSSRSSRSRATPTSTPPPAVFWLCGPRLGAWPLRSTLAAAACLVLRKSGRGAVHLRHRSDCVLVMRARNDGWFDTVKTTELEEALRALGFDAFPKMQNRQQVASWIQKLRIPYELLEGALKEVRQARKAQARRRRGEAKASKASKASKGAEKSTTRRSRDSEAKDGAKKKKRQTKFKDAGLNKFSEAELRTVLNMCDVQGTSMWPKEDLVQKLRSMGLRQRDVQDVLNEVAPQSRPPRSGRSSSRNRKQRPRSRAEREFYGYASPSDQDFVREFIREEYDDWDDRYDDVDDYFDFTMDDEPWESIPWDFDDYLDDAHEETQYRSSRSQAGPTQDYYYYDPGQDPWTRTYSAAPNEPPWQASSWPKQPKLTPEETMNQALKEGWKSDSLSHMQALLLLGLSGRPSPQEVSKVRRQMALRWHPDKNPENANANAAFQLVMAAAVKLS</sequence>
<dbReference type="CDD" id="cd06257">
    <property type="entry name" value="DnaJ"/>
    <property type="match status" value="1"/>
</dbReference>
<accession>A0A9P1BKR0</accession>
<feature type="compositionally biased region" description="Basic residues" evidence="1">
    <location>
        <begin position="146"/>
        <end position="155"/>
    </location>
</feature>
<feature type="domain" description="J" evidence="2">
    <location>
        <begin position="411"/>
        <end position="464"/>
    </location>
</feature>
<organism evidence="3">
    <name type="scientific">Cladocopium goreaui</name>
    <dbReference type="NCBI Taxonomy" id="2562237"/>
    <lineage>
        <taxon>Eukaryota</taxon>
        <taxon>Sar</taxon>
        <taxon>Alveolata</taxon>
        <taxon>Dinophyceae</taxon>
        <taxon>Suessiales</taxon>
        <taxon>Symbiodiniaceae</taxon>
        <taxon>Cladocopium</taxon>
    </lineage>
</organism>
<dbReference type="EMBL" id="CAMXCT020000187">
    <property type="protein sequence ID" value="CAL1128568.1"/>
    <property type="molecule type" value="Genomic_DNA"/>
</dbReference>
<dbReference type="PROSITE" id="PS50076">
    <property type="entry name" value="DNAJ_2"/>
    <property type="match status" value="1"/>
</dbReference>
<dbReference type="InterPro" id="IPR036869">
    <property type="entry name" value="J_dom_sf"/>
</dbReference>
<name>A0A9P1BKR0_9DINO</name>
<evidence type="ECO:0000256" key="1">
    <source>
        <dbReference type="SAM" id="MobiDB-lite"/>
    </source>
</evidence>
<reference evidence="3" key="1">
    <citation type="submission" date="2022-10" db="EMBL/GenBank/DDBJ databases">
        <authorList>
            <person name="Chen Y."/>
            <person name="Dougan E. K."/>
            <person name="Chan C."/>
            <person name="Rhodes N."/>
            <person name="Thang M."/>
        </authorList>
    </citation>
    <scope>NUCLEOTIDE SEQUENCE</scope>
</reference>
<keyword evidence="5" id="KW-1185">Reference proteome</keyword>
<dbReference type="AlphaFoldDB" id="A0A9P1BKR0"/>
<feature type="region of interest" description="Disordered" evidence="1">
    <location>
        <begin position="365"/>
        <end position="392"/>
    </location>
</feature>
<evidence type="ECO:0000313" key="3">
    <source>
        <dbReference type="EMBL" id="CAI3975193.1"/>
    </source>
</evidence>
<gene>
    <name evidence="3" type="ORF">C1SCF055_LOCUS3544</name>
</gene>
<proteinExistence type="predicted"/>
<dbReference type="InterPro" id="IPR001623">
    <property type="entry name" value="DnaJ_domain"/>
</dbReference>
<dbReference type="EMBL" id="CAMXCT030000187">
    <property type="protein sequence ID" value="CAL4762505.1"/>
    <property type="molecule type" value="Genomic_DNA"/>
</dbReference>
<comment type="caution">
    <text evidence="3">The sequence shown here is derived from an EMBL/GenBank/DDBJ whole genome shotgun (WGS) entry which is preliminary data.</text>
</comment>
<dbReference type="EMBL" id="CAMXCT010000187">
    <property type="protein sequence ID" value="CAI3975193.1"/>
    <property type="molecule type" value="Genomic_DNA"/>
</dbReference>
<evidence type="ECO:0000313" key="4">
    <source>
        <dbReference type="EMBL" id="CAL4762505.1"/>
    </source>
</evidence>
<feature type="region of interest" description="Disordered" evidence="1">
    <location>
        <begin position="146"/>
        <end position="196"/>
    </location>
</feature>